<dbReference type="RefSeq" id="WP_066170349.1">
    <property type="nucleotide sequence ID" value="NZ_CP136137.1"/>
</dbReference>
<dbReference type="Gene3D" id="2.60.120.610">
    <property type="entry name" value="arabinofuranosyltransferase like domain"/>
    <property type="match status" value="1"/>
</dbReference>
<evidence type="ECO:0000256" key="6">
    <source>
        <dbReference type="ARBA" id="ARBA00022679"/>
    </source>
</evidence>
<name>A0ABZ2TZH7_9ACTN</name>
<keyword evidence="10" id="KW-0961">Cell wall biogenesis/degradation</keyword>
<evidence type="ECO:0000256" key="1">
    <source>
        <dbReference type="ARBA" id="ARBA00003001"/>
    </source>
</evidence>
<feature type="transmembrane region" description="Helical" evidence="12">
    <location>
        <begin position="543"/>
        <end position="561"/>
    </location>
</feature>
<evidence type="ECO:0000259" key="15">
    <source>
        <dbReference type="Pfam" id="PF17689"/>
    </source>
</evidence>
<comment type="function">
    <text evidence="1">Arabinosyl transferase responsible for the polymerization of arabinose into the arabinan of arabinogalactan.</text>
</comment>
<keyword evidence="6" id="KW-0808">Transferase</keyword>
<keyword evidence="7 12" id="KW-0812">Transmembrane</keyword>
<evidence type="ECO:0000256" key="10">
    <source>
        <dbReference type="ARBA" id="ARBA00023316"/>
    </source>
</evidence>
<feature type="region of interest" description="Disordered" evidence="11">
    <location>
        <begin position="1063"/>
        <end position="1086"/>
    </location>
</feature>
<accession>A0ABZ2TZH7</accession>
<feature type="transmembrane region" description="Helical" evidence="12">
    <location>
        <begin position="679"/>
        <end position="700"/>
    </location>
</feature>
<feature type="transmembrane region" description="Helical" evidence="12">
    <location>
        <begin position="567"/>
        <end position="591"/>
    </location>
</feature>
<feature type="transmembrane region" description="Helical" evidence="12">
    <location>
        <begin position="598"/>
        <end position="621"/>
    </location>
</feature>
<feature type="transmembrane region" description="Helical" evidence="12">
    <location>
        <begin position="409"/>
        <end position="430"/>
    </location>
</feature>
<comment type="subcellular location">
    <subcellularLocation>
        <location evidence="2">Cell membrane</location>
        <topology evidence="2">Multi-pass membrane protein</topology>
    </subcellularLocation>
</comment>
<evidence type="ECO:0000256" key="7">
    <source>
        <dbReference type="ARBA" id="ARBA00022692"/>
    </source>
</evidence>
<evidence type="ECO:0000256" key="12">
    <source>
        <dbReference type="SAM" id="Phobius"/>
    </source>
</evidence>
<dbReference type="InterPro" id="IPR042486">
    <property type="entry name" value="Arabino_trans_C_2"/>
</dbReference>
<keyword evidence="17" id="KW-1185">Reference proteome</keyword>
<evidence type="ECO:0000256" key="11">
    <source>
        <dbReference type="SAM" id="MobiDB-lite"/>
    </source>
</evidence>
<evidence type="ECO:0000256" key="8">
    <source>
        <dbReference type="ARBA" id="ARBA00022989"/>
    </source>
</evidence>
<dbReference type="Pfam" id="PF14896">
    <property type="entry name" value="Arabino_trans_C"/>
    <property type="match status" value="1"/>
</dbReference>
<comment type="similarity">
    <text evidence="3">Belongs to the emb family.</text>
</comment>
<dbReference type="InterPro" id="IPR032731">
    <property type="entry name" value="Arabino_trans_C"/>
</dbReference>
<sequence>MSTSQRDTARRYSLIASVAGLVAILAALATPFVPVTAHDASIDWPNGQELSADNGSVVAPLVSQTANSLNITIGCGILRTAAAKDADSVIIATAPSSATREVRNTAMTITAGPSGARVMSANKVLASADAAALRACTELTVWADESALGAQFVGVGPPARGDPLDRPTVAGVFTDLTGDQVRAANGDLAVHIAIDNAFDVSRTWLKTAVIVIGVVAALIALLALAKLDAVARLRGAIAGRRKALHLAVPSVTDLTVTAALVIWHFLGAGTSDDGYIQVMGRNASESGVFTTYYRFFGVPEAPFDWYYSFLSHWASVSSAGIWMRLPGLLAGLLSWFIISRVLIPRLGPAVRRSRWAVLSGAAVFVAFWIAFCSGLRPEPIIVLGTLVTWWLVEAAIATRRLLPAALATFAALLTLATGPQGVIAVAVLIVGSRPMLRIVRSLRREYGLLPLFASLGAAVSLIVFLVFRTQTIANIVESVQVRYSVGPTLSWYQELMRYYFLTVGTPDAALAKRVPVLLVIVALGATIAIMLRRRRLAGFARGPVWRLLGTVLLTIGLLSFVPTKWTIQFGIFAGVGAALVTVATAALITVAGSSPRALWAYLTVLLGACAVAAAGNNAWGWAYDYGIPWFDKAPVLAGQPLSTLCLVLTGISFLILLWVCVRPDHRRSATPEASKRRRAIAAVPVLVVAAGLVLAEFALFGRAALDRSDTYTAASANLRALTGNTCGMADRVLVEQDPNQGMLRPADGGTASATLRGESTGFTPDGVAFDLTPEPVRMGAGTIHVSSPGHSTSAKGATPGTEGGVGPRTVNGSTAALPFGLDPATTPVLGSFGFDNGTARLTSGWYQLPARDASPLIAVSAAGSIFSIGQDGAPVAGRELTIEFGTRNGDEFTPVGAPFLPIDPGPDHANRPWRNLRIPMTAVPAQATAMRIVAVDSNLNPDEWLAITPPRAPQLRSLQDVVGSDDPVLVDLSVGSQFPCQAPITAHDGVFTVPQWRITPDRAATFTKSKSWQRAGAGGILAVSDSVTRSSTVATYLENDWYRDWGNLLKLSPLVPDAPAAHLTTTTSRQGGWRSTSTIVTGGSDD</sequence>
<dbReference type="Pfam" id="PF04602">
    <property type="entry name" value="Arabinose_trans"/>
    <property type="match status" value="1"/>
</dbReference>
<dbReference type="InterPro" id="IPR007680">
    <property type="entry name" value="Arabino_trans_central"/>
</dbReference>
<evidence type="ECO:0000256" key="9">
    <source>
        <dbReference type="ARBA" id="ARBA00023136"/>
    </source>
</evidence>
<keyword evidence="9 12" id="KW-0472">Membrane</keyword>
<dbReference type="Proteomes" id="UP001479933">
    <property type="component" value="Chromosome"/>
</dbReference>
<keyword evidence="8 12" id="KW-1133">Transmembrane helix</keyword>
<feature type="transmembrane region" description="Helical" evidence="12">
    <location>
        <begin position="355"/>
        <end position="376"/>
    </location>
</feature>
<feature type="domain" description="Arabinosyltransferase C-terminal" evidence="14">
    <location>
        <begin position="698"/>
        <end position="1078"/>
    </location>
</feature>
<feature type="transmembrane region" description="Helical" evidence="12">
    <location>
        <begin position="446"/>
        <end position="467"/>
    </location>
</feature>
<evidence type="ECO:0000259" key="13">
    <source>
        <dbReference type="Pfam" id="PF04602"/>
    </source>
</evidence>
<dbReference type="Gene3D" id="3.40.190.160">
    <property type="match status" value="1"/>
</dbReference>
<feature type="domain" description="Arabinofuranosyltransferase central" evidence="13">
    <location>
        <begin position="203"/>
        <end position="661"/>
    </location>
</feature>
<dbReference type="InterPro" id="IPR027451">
    <property type="entry name" value="EmbABC_dom1"/>
</dbReference>
<evidence type="ECO:0000313" key="17">
    <source>
        <dbReference type="Proteomes" id="UP001479933"/>
    </source>
</evidence>
<feature type="transmembrane region" description="Helical" evidence="12">
    <location>
        <begin position="246"/>
        <end position="266"/>
    </location>
</feature>
<dbReference type="Gene3D" id="2.60.120.940">
    <property type="entry name" value="EmbC, C-terminal domain, subdomain 2"/>
    <property type="match status" value="1"/>
</dbReference>
<dbReference type="EMBL" id="CP136137">
    <property type="protein sequence ID" value="WYY06747.1"/>
    <property type="molecule type" value="Genomic_DNA"/>
</dbReference>
<keyword evidence="4" id="KW-1003">Cell membrane</keyword>
<feature type="transmembrane region" description="Helical" evidence="12">
    <location>
        <begin position="204"/>
        <end position="225"/>
    </location>
</feature>
<evidence type="ECO:0000259" key="14">
    <source>
        <dbReference type="Pfam" id="PF14896"/>
    </source>
</evidence>
<feature type="domain" description="Arabinosyltransferas concanavalin like" evidence="15">
    <location>
        <begin position="38"/>
        <end position="196"/>
    </location>
</feature>
<gene>
    <name evidence="16" type="ORF">RVF87_17060</name>
</gene>
<proteinExistence type="inferred from homology"/>
<evidence type="ECO:0000256" key="5">
    <source>
        <dbReference type="ARBA" id="ARBA00022676"/>
    </source>
</evidence>
<evidence type="ECO:0000313" key="16">
    <source>
        <dbReference type="EMBL" id="WYY06747.1"/>
    </source>
</evidence>
<feature type="compositionally biased region" description="Polar residues" evidence="11">
    <location>
        <begin position="784"/>
        <end position="795"/>
    </location>
</feature>
<feature type="transmembrane region" description="Helical" evidence="12">
    <location>
        <begin position="514"/>
        <end position="531"/>
    </location>
</feature>
<feature type="transmembrane region" description="Helical" evidence="12">
    <location>
        <begin position="321"/>
        <end position="343"/>
    </location>
</feature>
<feature type="region of interest" description="Disordered" evidence="11">
    <location>
        <begin position="784"/>
        <end position="805"/>
    </location>
</feature>
<evidence type="ECO:0000256" key="2">
    <source>
        <dbReference type="ARBA" id="ARBA00004651"/>
    </source>
</evidence>
<keyword evidence="5" id="KW-0328">Glycosyltransferase</keyword>
<organism evidence="16 17">
    <name type="scientific">Gordonia hydrophobica</name>
    <dbReference type="NCBI Taxonomy" id="40516"/>
    <lineage>
        <taxon>Bacteria</taxon>
        <taxon>Bacillati</taxon>
        <taxon>Actinomycetota</taxon>
        <taxon>Actinomycetes</taxon>
        <taxon>Mycobacteriales</taxon>
        <taxon>Gordoniaceae</taxon>
        <taxon>Gordonia</taxon>
    </lineage>
</organism>
<evidence type="ECO:0000256" key="3">
    <source>
        <dbReference type="ARBA" id="ARBA00008195"/>
    </source>
</evidence>
<dbReference type="Pfam" id="PF17689">
    <property type="entry name" value="Arabino_trans_N"/>
    <property type="match status" value="1"/>
</dbReference>
<dbReference type="InterPro" id="IPR040920">
    <property type="entry name" value="Arabino_trans_N"/>
</dbReference>
<protein>
    <submittedName>
        <fullName evidence="16">Arabinosyltransferase domain-containing protein</fullName>
    </submittedName>
</protein>
<feature type="transmembrane region" description="Helical" evidence="12">
    <location>
        <begin position="641"/>
        <end position="659"/>
    </location>
</feature>
<evidence type="ECO:0000256" key="4">
    <source>
        <dbReference type="ARBA" id="ARBA00022475"/>
    </source>
</evidence>
<reference evidence="16 17" key="1">
    <citation type="journal article" date="2023" name="Virus Evol.">
        <title>Computational host range prediction-The good, the bad, and the ugly.</title>
        <authorList>
            <person name="Howell A.A."/>
            <person name="Versoza C.J."/>
            <person name="Pfeifer S.P."/>
        </authorList>
    </citation>
    <scope>NUCLEOTIDE SEQUENCE [LARGE SCALE GENOMIC DNA]</scope>
    <source>
        <strain evidence="16 17">1610/1b</strain>
    </source>
</reference>